<keyword evidence="1" id="KW-0472">Membrane</keyword>
<keyword evidence="1" id="KW-0812">Transmembrane</keyword>
<evidence type="ECO:0000256" key="1">
    <source>
        <dbReference type="SAM" id="Phobius"/>
    </source>
</evidence>
<dbReference type="SUPFAM" id="SSF55073">
    <property type="entry name" value="Nucleotide cyclase"/>
    <property type="match status" value="1"/>
</dbReference>
<evidence type="ECO:0000259" key="3">
    <source>
        <dbReference type="PROSITE" id="PS50887"/>
    </source>
</evidence>
<dbReference type="InterPro" id="IPR035919">
    <property type="entry name" value="EAL_sf"/>
</dbReference>
<evidence type="ECO:0000259" key="2">
    <source>
        <dbReference type="PROSITE" id="PS50883"/>
    </source>
</evidence>
<protein>
    <submittedName>
        <fullName evidence="4">Diguanylate cyclase</fullName>
    </submittedName>
</protein>
<keyword evidence="5" id="KW-1185">Reference proteome</keyword>
<name>A0AAQ2C6M6_9MICO</name>
<feature type="transmembrane region" description="Helical" evidence="1">
    <location>
        <begin position="25"/>
        <end position="44"/>
    </location>
</feature>
<dbReference type="SMART" id="SM00052">
    <property type="entry name" value="EAL"/>
    <property type="match status" value="1"/>
</dbReference>
<dbReference type="PANTHER" id="PTHR44757">
    <property type="entry name" value="DIGUANYLATE CYCLASE DGCP"/>
    <property type="match status" value="1"/>
</dbReference>
<dbReference type="InterPro" id="IPR029787">
    <property type="entry name" value="Nucleotide_cyclase"/>
</dbReference>
<dbReference type="EMBL" id="SOFY01000033">
    <property type="protein sequence ID" value="TFC48626.1"/>
    <property type="molecule type" value="Genomic_DNA"/>
</dbReference>
<sequence>MWLALGAYVIGLALPRSGFNPVVDIGLALSTSWLAAGVCWVGVFRTRFAGDHVLWAALGVSLMAVGDTYYVLLTASAGQEPTTSPADVAYLLFYATMLAALAALVRRQLRGLPGPILLDSAVGFLGAAAFLAVVLDPVLEPALEGPPSLATAVAVSYPAFDLLLIAAIAGIAAAPALQLGRGWILLVGGLAVFAAADVWVALMDLTGGYVIGTQLDAGWALGITMIAAWVDLSVRPRRDGPPARDGRWALAVPAAATVVGLGILLASSRTPVSEPAVVLAGATLVLAAVRTQLAFRQLWRMADLRGLARTDDLTGLPNRRALHSDVPLRLGARQGGRNALLLLDLDRFKEVNDSLGHDVGDLLLIQVAARLSRQARSGDLLARLGGDEFALLFDDVGGDDRLRTLQELRAALAEGQLVLHYQPKIELATGRVQGVEAPVRWNHPGRGLLYPDAFLAIVEESGLMHEMTDVVLSLALDQAAIWQAQGRMLTVAVNLSASSLVDSDLPERIGAMVAARGLPPAP</sequence>
<feature type="domain" description="GGDEF" evidence="3">
    <location>
        <begin position="336"/>
        <end position="495"/>
    </location>
</feature>
<dbReference type="Gene3D" id="3.20.20.450">
    <property type="entry name" value="EAL domain"/>
    <property type="match status" value="1"/>
</dbReference>
<dbReference type="Pfam" id="PF00990">
    <property type="entry name" value="GGDEF"/>
    <property type="match status" value="1"/>
</dbReference>
<dbReference type="PANTHER" id="PTHR44757:SF2">
    <property type="entry name" value="BIOFILM ARCHITECTURE MAINTENANCE PROTEIN MBAA"/>
    <property type="match status" value="1"/>
</dbReference>
<feature type="transmembrane region" description="Helical" evidence="1">
    <location>
        <begin position="277"/>
        <end position="295"/>
    </location>
</feature>
<dbReference type="InterPro" id="IPR000160">
    <property type="entry name" value="GGDEF_dom"/>
</dbReference>
<dbReference type="CDD" id="cd01949">
    <property type="entry name" value="GGDEF"/>
    <property type="match status" value="1"/>
</dbReference>
<dbReference type="SUPFAM" id="SSF141868">
    <property type="entry name" value="EAL domain-like"/>
    <property type="match status" value="1"/>
</dbReference>
<reference evidence="4 5" key="1">
    <citation type="submission" date="2019-03" db="EMBL/GenBank/DDBJ databases">
        <title>Genomics of glacier-inhabiting Cryobacterium strains.</title>
        <authorList>
            <person name="Liu Q."/>
            <person name="Xin Y.-H."/>
        </authorList>
    </citation>
    <scope>NUCLEOTIDE SEQUENCE [LARGE SCALE GENOMIC DNA]</scope>
    <source>
        <strain evidence="5">TMT1-22</strain>
    </source>
</reference>
<dbReference type="SMART" id="SM00267">
    <property type="entry name" value="GGDEF"/>
    <property type="match status" value="1"/>
</dbReference>
<feature type="domain" description="EAL" evidence="2">
    <location>
        <begin position="401"/>
        <end position="522"/>
    </location>
</feature>
<dbReference type="AlphaFoldDB" id="A0AAQ2C6M6"/>
<feature type="transmembrane region" description="Helical" evidence="1">
    <location>
        <begin position="155"/>
        <end position="176"/>
    </location>
</feature>
<keyword evidence="1" id="KW-1133">Transmembrane helix</keyword>
<evidence type="ECO:0000313" key="5">
    <source>
        <dbReference type="Proteomes" id="UP000297403"/>
    </source>
</evidence>
<dbReference type="Proteomes" id="UP000297403">
    <property type="component" value="Unassembled WGS sequence"/>
</dbReference>
<dbReference type="PROSITE" id="PS50883">
    <property type="entry name" value="EAL"/>
    <property type="match status" value="1"/>
</dbReference>
<feature type="transmembrane region" description="Helical" evidence="1">
    <location>
        <begin position="53"/>
        <end position="73"/>
    </location>
</feature>
<dbReference type="InterPro" id="IPR052155">
    <property type="entry name" value="Biofilm_reg_signaling"/>
</dbReference>
<dbReference type="PROSITE" id="PS50887">
    <property type="entry name" value="GGDEF"/>
    <property type="match status" value="1"/>
</dbReference>
<dbReference type="CDD" id="cd01948">
    <property type="entry name" value="EAL"/>
    <property type="match status" value="1"/>
</dbReference>
<feature type="transmembrane region" description="Helical" evidence="1">
    <location>
        <begin position="183"/>
        <end position="202"/>
    </location>
</feature>
<feature type="transmembrane region" description="Helical" evidence="1">
    <location>
        <begin position="217"/>
        <end position="234"/>
    </location>
</feature>
<feature type="transmembrane region" description="Helical" evidence="1">
    <location>
        <begin position="117"/>
        <end position="135"/>
    </location>
</feature>
<accession>A0AAQ2C6M6</accession>
<organism evidence="4 5">
    <name type="scientific">Cryobacterium shii</name>
    <dbReference type="NCBI Taxonomy" id="1259235"/>
    <lineage>
        <taxon>Bacteria</taxon>
        <taxon>Bacillati</taxon>
        <taxon>Actinomycetota</taxon>
        <taxon>Actinomycetes</taxon>
        <taxon>Micrococcales</taxon>
        <taxon>Microbacteriaceae</taxon>
        <taxon>Cryobacterium</taxon>
    </lineage>
</organism>
<comment type="caution">
    <text evidence="4">The sequence shown here is derived from an EMBL/GenBank/DDBJ whole genome shotgun (WGS) entry which is preliminary data.</text>
</comment>
<dbReference type="InterPro" id="IPR001633">
    <property type="entry name" value="EAL_dom"/>
</dbReference>
<feature type="transmembrane region" description="Helical" evidence="1">
    <location>
        <begin position="88"/>
        <end position="105"/>
    </location>
</feature>
<feature type="transmembrane region" description="Helical" evidence="1">
    <location>
        <begin position="246"/>
        <end position="265"/>
    </location>
</feature>
<evidence type="ECO:0000313" key="4">
    <source>
        <dbReference type="EMBL" id="TFC48626.1"/>
    </source>
</evidence>
<dbReference type="NCBIfam" id="TIGR00254">
    <property type="entry name" value="GGDEF"/>
    <property type="match status" value="1"/>
</dbReference>
<proteinExistence type="predicted"/>
<gene>
    <name evidence="4" type="ORF">E3O49_07175</name>
</gene>